<reference evidence="1" key="1">
    <citation type="journal article" date="2017" name="Nature">
        <title>The sunflower genome provides insights into oil metabolism, flowering and Asterid evolution.</title>
        <authorList>
            <person name="Badouin H."/>
            <person name="Gouzy J."/>
            <person name="Grassa C.J."/>
            <person name="Murat F."/>
            <person name="Staton S.E."/>
            <person name="Cottret L."/>
            <person name="Lelandais-Briere C."/>
            <person name="Owens G.L."/>
            <person name="Carrere S."/>
            <person name="Mayjonade B."/>
            <person name="Legrand L."/>
            <person name="Gill N."/>
            <person name="Kane N.C."/>
            <person name="Bowers J.E."/>
            <person name="Hubner S."/>
            <person name="Bellec A."/>
            <person name="Berard A."/>
            <person name="Berges H."/>
            <person name="Blanchet N."/>
            <person name="Boniface M.C."/>
            <person name="Brunel D."/>
            <person name="Catrice O."/>
            <person name="Chaidir N."/>
            <person name="Claudel C."/>
            <person name="Donnadieu C."/>
            <person name="Faraut T."/>
            <person name="Fievet G."/>
            <person name="Helmstetter N."/>
            <person name="King M."/>
            <person name="Knapp S.J."/>
            <person name="Lai Z."/>
            <person name="Le Paslier M.C."/>
            <person name="Lippi Y."/>
            <person name="Lorenzon L."/>
            <person name="Mandel J.R."/>
            <person name="Marage G."/>
            <person name="Marchand G."/>
            <person name="Marquand E."/>
            <person name="Bret-Mestries E."/>
            <person name="Morien E."/>
            <person name="Nambeesan S."/>
            <person name="Nguyen T."/>
            <person name="Pegot-Espagnet P."/>
            <person name="Pouilly N."/>
            <person name="Raftis F."/>
            <person name="Sallet E."/>
            <person name="Schiex T."/>
            <person name="Thomas J."/>
            <person name="Vandecasteele C."/>
            <person name="Vares D."/>
            <person name="Vear F."/>
            <person name="Vautrin S."/>
            <person name="Crespi M."/>
            <person name="Mangin B."/>
            <person name="Burke J.M."/>
            <person name="Salse J."/>
            <person name="Munos S."/>
            <person name="Vincourt P."/>
            <person name="Rieseberg L.H."/>
            <person name="Langlade N.B."/>
        </authorList>
    </citation>
    <scope>NUCLEOTIDE SEQUENCE</scope>
    <source>
        <tissue evidence="1">Leaves</tissue>
    </source>
</reference>
<gene>
    <name evidence="1" type="ORF">HanXRQr2_Chr15g0689201</name>
</gene>
<name>A0A9K3DZJ2_HELAN</name>
<keyword evidence="2" id="KW-1185">Reference proteome</keyword>
<accession>A0A9K3DZJ2</accession>
<dbReference type="Proteomes" id="UP000215914">
    <property type="component" value="Unassembled WGS sequence"/>
</dbReference>
<organism evidence="1 2">
    <name type="scientific">Helianthus annuus</name>
    <name type="common">Common sunflower</name>
    <dbReference type="NCBI Taxonomy" id="4232"/>
    <lineage>
        <taxon>Eukaryota</taxon>
        <taxon>Viridiplantae</taxon>
        <taxon>Streptophyta</taxon>
        <taxon>Embryophyta</taxon>
        <taxon>Tracheophyta</taxon>
        <taxon>Spermatophyta</taxon>
        <taxon>Magnoliopsida</taxon>
        <taxon>eudicotyledons</taxon>
        <taxon>Gunneridae</taxon>
        <taxon>Pentapetalae</taxon>
        <taxon>asterids</taxon>
        <taxon>campanulids</taxon>
        <taxon>Asterales</taxon>
        <taxon>Asteraceae</taxon>
        <taxon>Asteroideae</taxon>
        <taxon>Heliantheae alliance</taxon>
        <taxon>Heliantheae</taxon>
        <taxon>Helianthus</taxon>
    </lineage>
</organism>
<protein>
    <submittedName>
        <fullName evidence="1">Uncharacterized protein</fullName>
    </submittedName>
</protein>
<dbReference type="AlphaFoldDB" id="A0A9K3DZJ2"/>
<evidence type="ECO:0000313" key="2">
    <source>
        <dbReference type="Proteomes" id="UP000215914"/>
    </source>
</evidence>
<comment type="caution">
    <text evidence="1">The sequence shown here is derived from an EMBL/GenBank/DDBJ whole genome shotgun (WGS) entry which is preliminary data.</text>
</comment>
<proteinExistence type="predicted"/>
<sequence length="56" mass="6625">MKTTLDEVHKLICLSARQFREIIVKLIILDVKTITIITFVFNDHVMKNNTCFHYIC</sequence>
<dbReference type="Gramene" id="mRNA:HanXRQr2_Chr15g0689201">
    <property type="protein sequence ID" value="CDS:HanXRQr2_Chr15g0689201.1"/>
    <property type="gene ID" value="HanXRQr2_Chr15g0689201"/>
</dbReference>
<dbReference type="EMBL" id="MNCJ02000330">
    <property type="protein sequence ID" value="KAF5764197.1"/>
    <property type="molecule type" value="Genomic_DNA"/>
</dbReference>
<reference evidence="1" key="2">
    <citation type="submission" date="2020-06" db="EMBL/GenBank/DDBJ databases">
        <title>Helianthus annuus Genome sequencing and assembly Release 2.</title>
        <authorList>
            <person name="Gouzy J."/>
            <person name="Langlade N."/>
            <person name="Munos S."/>
        </authorList>
    </citation>
    <scope>NUCLEOTIDE SEQUENCE</scope>
    <source>
        <tissue evidence="1">Leaves</tissue>
    </source>
</reference>
<evidence type="ECO:0000313" key="1">
    <source>
        <dbReference type="EMBL" id="KAF5764197.1"/>
    </source>
</evidence>